<dbReference type="OrthoDB" id="1753424at2"/>
<dbReference type="eggNOG" id="ENOG5032WBE">
    <property type="taxonomic scope" value="Bacteria"/>
</dbReference>
<dbReference type="Proteomes" id="UP000019365">
    <property type="component" value="Unassembled WGS sequence"/>
</dbReference>
<evidence type="ECO:0000313" key="2">
    <source>
        <dbReference type="EMBL" id="EWM55117.1"/>
    </source>
</evidence>
<feature type="transmembrane region" description="Helical" evidence="1">
    <location>
        <begin position="290"/>
        <end position="312"/>
    </location>
</feature>
<evidence type="ECO:0000256" key="1">
    <source>
        <dbReference type="SAM" id="Phobius"/>
    </source>
</evidence>
<keyword evidence="1" id="KW-1133">Transmembrane helix</keyword>
<dbReference type="EMBL" id="ATAX01000006">
    <property type="protein sequence ID" value="EWM55117.1"/>
    <property type="molecule type" value="Genomic_DNA"/>
</dbReference>
<dbReference type="Pfam" id="PF14446">
    <property type="entry name" value="Prok-RING_1"/>
    <property type="match status" value="1"/>
</dbReference>
<evidence type="ECO:0008006" key="4">
    <source>
        <dbReference type="Google" id="ProtNLM"/>
    </source>
</evidence>
<dbReference type="InterPro" id="IPR038587">
    <property type="entry name" value="Ribosomal_eL40_sf"/>
</dbReference>
<reference evidence="2 3" key="1">
    <citation type="journal article" date="2014" name="PLoS ONE">
        <title>Rumen cellulosomics: divergent fiber-degrading strategies revealed by comparative genome-wide analysis of six ruminococcal strains.</title>
        <authorList>
            <person name="Dassa B."/>
            <person name="Borovok I."/>
            <person name="Ruimy-Israeli V."/>
            <person name="Lamed R."/>
            <person name="Flint H.J."/>
            <person name="Duncan S.H."/>
            <person name="Henrissat B."/>
            <person name="Coutinho P."/>
            <person name="Morrison M."/>
            <person name="Mosoni P."/>
            <person name="Yeoman C.J."/>
            <person name="White B.A."/>
            <person name="Bayer E.A."/>
        </authorList>
    </citation>
    <scope>NUCLEOTIDE SEQUENCE [LARGE SCALE GENOMIC DNA]</scope>
    <source>
        <strain evidence="2 3">007c</strain>
    </source>
</reference>
<gene>
    <name evidence="2" type="ORF">RF007C_05440</name>
</gene>
<comment type="caution">
    <text evidence="2">The sequence shown here is derived from an EMBL/GenBank/DDBJ whole genome shotgun (WGS) entry which is preliminary data.</text>
</comment>
<keyword evidence="1" id="KW-0472">Membrane</keyword>
<dbReference type="AlphaFoldDB" id="W7V2Y3"/>
<feature type="transmembrane region" description="Helical" evidence="1">
    <location>
        <begin position="186"/>
        <end position="204"/>
    </location>
</feature>
<name>W7V2Y3_RUMFL</name>
<proteinExistence type="predicted"/>
<dbReference type="InterPro" id="IPR039522">
    <property type="entry name" value="RING_finger_1_prok"/>
</dbReference>
<keyword evidence="3" id="KW-1185">Reference proteome</keyword>
<dbReference type="RefSeq" id="WP_037296510.1">
    <property type="nucleotide sequence ID" value="NZ_ATAX01000006.1"/>
</dbReference>
<accession>W7V2Y3</accession>
<dbReference type="Gene3D" id="4.10.1060.50">
    <property type="match status" value="1"/>
</dbReference>
<organism evidence="2 3">
    <name type="scientific">Ruminococcus flavefaciens 007c</name>
    <dbReference type="NCBI Taxonomy" id="1341157"/>
    <lineage>
        <taxon>Bacteria</taxon>
        <taxon>Bacillati</taxon>
        <taxon>Bacillota</taxon>
        <taxon>Clostridia</taxon>
        <taxon>Eubacteriales</taxon>
        <taxon>Oscillospiraceae</taxon>
        <taxon>Ruminococcus</taxon>
    </lineage>
</organism>
<sequence>MDYIGEKCPVCEKIFTADDDIVVCPDCGTPHHRSCYAAEKKCANEEYHSTGRKWERMNETKIRFRICPVCRFTNSPDDRNCRRCGTEISDIRPVSENDQRERAEEQWKDTFSPHDNDDIIDPIKYLGYDSEEDMGGVKLREVSDFIGSNTMYYLPKFKRMNEEGARPSINILAMMFPSLFFANRRMWGWAIAAAVLGILFNLPADLLLYAKEYVDQIPGETARFLSNNTRVLRNLGDIGLAVDISARALCCFFSNWLYYRFSMRSLKKLKKRNAMPVQIKRSGGIKPLNMIFILLIKYGLALGAIAAVFVGYEMFSTMKDFSTLSLLIFR</sequence>
<dbReference type="PATRIC" id="fig|1341157.4.peg.222"/>
<keyword evidence="1" id="KW-0812">Transmembrane</keyword>
<evidence type="ECO:0000313" key="3">
    <source>
        <dbReference type="Proteomes" id="UP000019365"/>
    </source>
</evidence>
<protein>
    <recommendedName>
        <fullName evidence="4">Phorbol-ester/DAG-type domain-containing protein</fullName>
    </recommendedName>
</protein>